<feature type="signal peptide" evidence="1">
    <location>
        <begin position="1"/>
        <end position="22"/>
    </location>
</feature>
<organism evidence="2 3">
    <name type="scientific">Vibrio bivalvicida</name>
    <dbReference type="NCBI Taxonomy" id="1276888"/>
    <lineage>
        <taxon>Bacteria</taxon>
        <taxon>Pseudomonadati</taxon>
        <taxon>Pseudomonadota</taxon>
        <taxon>Gammaproteobacteria</taxon>
        <taxon>Vibrionales</taxon>
        <taxon>Vibrionaceae</taxon>
        <taxon>Vibrio</taxon>
        <taxon>Vibrio oreintalis group</taxon>
    </lineage>
</organism>
<keyword evidence="1" id="KW-0732">Signal</keyword>
<evidence type="ECO:0000313" key="2">
    <source>
        <dbReference type="EMBL" id="OAJ96113.1"/>
    </source>
</evidence>
<evidence type="ECO:0008006" key="4">
    <source>
        <dbReference type="Google" id="ProtNLM"/>
    </source>
</evidence>
<evidence type="ECO:0000313" key="3">
    <source>
        <dbReference type="Proteomes" id="UP000078406"/>
    </source>
</evidence>
<comment type="caution">
    <text evidence="2">The sequence shown here is derived from an EMBL/GenBank/DDBJ whole genome shotgun (WGS) entry which is preliminary data.</text>
</comment>
<dbReference type="Proteomes" id="UP000078406">
    <property type="component" value="Unassembled WGS sequence"/>
</dbReference>
<reference evidence="2 3" key="1">
    <citation type="journal article" date="2016" name="Syst. Appl. Microbiol.">
        <title>Vibrio bivalvicida sp. nov., a novel larval pathogen for bivalve molluscs reared in a hatchery.</title>
        <authorList>
            <person name="Dubert J."/>
            <person name="Romalde J.L."/>
            <person name="Prado S."/>
            <person name="Barja J.L."/>
        </authorList>
    </citation>
    <scope>NUCLEOTIDE SEQUENCE [LARGE SCALE GENOMIC DNA]</scope>
    <source>
        <strain evidence="2 3">605</strain>
    </source>
</reference>
<evidence type="ECO:0000256" key="1">
    <source>
        <dbReference type="SAM" id="SignalP"/>
    </source>
</evidence>
<proteinExistence type="predicted"/>
<accession>A0A177Y5H7</accession>
<dbReference type="AlphaFoldDB" id="A0A177Y5H7"/>
<dbReference type="RefSeq" id="WP_054962674.1">
    <property type="nucleotide sequence ID" value="NZ_LLEI02000010.1"/>
</dbReference>
<dbReference type="EMBL" id="LLEI02000010">
    <property type="protein sequence ID" value="OAJ96113.1"/>
    <property type="molecule type" value="Genomic_DNA"/>
</dbReference>
<gene>
    <name evidence="2" type="ORF">APB76_01000</name>
</gene>
<protein>
    <recommendedName>
        <fullName evidence="4">DUF2282 domain-containing protein</fullName>
    </recommendedName>
</protein>
<name>A0A177Y5H7_9VIBR</name>
<feature type="chain" id="PRO_5008079500" description="DUF2282 domain-containing protein" evidence="1">
    <location>
        <begin position="23"/>
        <end position="78"/>
    </location>
</feature>
<sequence>MSNTTTNILVLLATLITPFVFAQGGGALGGNPSIETGAVNVSVGKCTQYKMDAKAAQEAGKDVSTITVPAGCEAIKEK</sequence>